<evidence type="ECO:0000313" key="3">
    <source>
        <dbReference type="Proteomes" id="UP000244336"/>
    </source>
</evidence>
<feature type="region of interest" description="Disordered" evidence="1">
    <location>
        <begin position="1"/>
        <end position="21"/>
    </location>
</feature>
<keyword evidence="3" id="KW-1185">Reference proteome</keyword>
<accession>A0A2T7DS85</accession>
<name>A0A2T7DS85_9POAL</name>
<evidence type="ECO:0000256" key="1">
    <source>
        <dbReference type="SAM" id="MobiDB-lite"/>
    </source>
</evidence>
<gene>
    <name evidence="2" type="ORF">GQ55_5G508300</name>
</gene>
<dbReference type="EMBL" id="CM009753">
    <property type="protein sequence ID" value="PUZ58421.1"/>
    <property type="molecule type" value="Genomic_DNA"/>
</dbReference>
<dbReference type="EMBL" id="CM009753">
    <property type="protein sequence ID" value="PUZ58420.1"/>
    <property type="molecule type" value="Genomic_DNA"/>
</dbReference>
<dbReference type="EMBL" id="CM009753">
    <property type="protein sequence ID" value="PUZ58418.1"/>
    <property type="molecule type" value="Genomic_DNA"/>
</dbReference>
<dbReference type="Gramene" id="PUZ58418">
    <property type="protein sequence ID" value="PUZ58418"/>
    <property type="gene ID" value="GQ55_5G508300"/>
</dbReference>
<evidence type="ECO:0000313" key="2">
    <source>
        <dbReference type="EMBL" id="PUZ58420.1"/>
    </source>
</evidence>
<dbReference type="EMBL" id="CM009753">
    <property type="protein sequence ID" value="PUZ58422.1"/>
    <property type="molecule type" value="Genomic_DNA"/>
</dbReference>
<organism evidence="2 3">
    <name type="scientific">Panicum hallii var. hallii</name>
    <dbReference type="NCBI Taxonomy" id="1504633"/>
    <lineage>
        <taxon>Eukaryota</taxon>
        <taxon>Viridiplantae</taxon>
        <taxon>Streptophyta</taxon>
        <taxon>Embryophyta</taxon>
        <taxon>Tracheophyta</taxon>
        <taxon>Spermatophyta</taxon>
        <taxon>Magnoliopsida</taxon>
        <taxon>Liliopsida</taxon>
        <taxon>Poales</taxon>
        <taxon>Poaceae</taxon>
        <taxon>PACMAD clade</taxon>
        <taxon>Panicoideae</taxon>
        <taxon>Panicodae</taxon>
        <taxon>Paniceae</taxon>
        <taxon>Panicinae</taxon>
        <taxon>Panicum</taxon>
        <taxon>Panicum sect. Panicum</taxon>
    </lineage>
</organism>
<dbReference type="Gramene" id="PUZ58422">
    <property type="protein sequence ID" value="PUZ58422"/>
    <property type="gene ID" value="GQ55_5G508300"/>
</dbReference>
<reference evidence="2 3" key="1">
    <citation type="submission" date="2018-04" db="EMBL/GenBank/DDBJ databases">
        <title>WGS assembly of Panicum hallii var. hallii HAL2.</title>
        <authorList>
            <person name="Lovell J."/>
            <person name="Jenkins J."/>
            <person name="Lowry D."/>
            <person name="Mamidi S."/>
            <person name="Sreedasyam A."/>
            <person name="Weng X."/>
            <person name="Barry K."/>
            <person name="Bonette J."/>
            <person name="Campitelli B."/>
            <person name="Daum C."/>
            <person name="Gordon S."/>
            <person name="Gould B."/>
            <person name="Lipzen A."/>
            <person name="MacQueen A."/>
            <person name="Palacio-Mejia J."/>
            <person name="Plott C."/>
            <person name="Shakirov E."/>
            <person name="Shu S."/>
            <person name="Yoshinaga Y."/>
            <person name="Zane M."/>
            <person name="Rokhsar D."/>
            <person name="Grimwood J."/>
            <person name="Schmutz J."/>
            <person name="Juenger T."/>
        </authorList>
    </citation>
    <scope>NUCLEOTIDE SEQUENCE [LARGE SCALE GENOMIC DNA]</scope>
    <source>
        <strain evidence="3">cv. HAL2</strain>
        <strain evidence="2">HAL2</strain>
    </source>
</reference>
<sequence>MDDTFHPGSLHPPTYGDADRADSTRPVWILLDFHAYFADRRNATTAACKTRNCKEIQVTFFPRPPARTSRLLEDIFGGLEAQIRPSATISNSWLYWIRCGETLGSESVLEVKFC</sequence>
<dbReference type="AlphaFoldDB" id="A0A2T7DS85"/>
<dbReference type="Proteomes" id="UP000244336">
    <property type="component" value="Chromosome 5"/>
</dbReference>
<dbReference type="Gramene" id="PUZ58420">
    <property type="protein sequence ID" value="PUZ58420"/>
    <property type="gene ID" value="GQ55_5G508300"/>
</dbReference>
<proteinExistence type="predicted"/>
<dbReference type="OrthoDB" id="690113at2759"/>
<protein>
    <submittedName>
        <fullName evidence="2">Uncharacterized protein</fullName>
    </submittedName>
</protein>
<dbReference type="Gramene" id="PUZ58421">
    <property type="protein sequence ID" value="PUZ58421"/>
    <property type="gene ID" value="GQ55_5G508300"/>
</dbReference>